<protein>
    <submittedName>
        <fullName evidence="1">Uncharacterized protein</fullName>
    </submittedName>
</protein>
<reference evidence="1 2" key="1">
    <citation type="submission" date="2007-03" db="EMBL/GenBank/DDBJ databases">
        <authorList>
            <person name="Fulton L."/>
            <person name="Clifton S."/>
            <person name="Fulton B."/>
            <person name="Xu J."/>
            <person name="Minx P."/>
            <person name="Pepin K.H."/>
            <person name="Johnson M."/>
            <person name="Thiruvilangam P."/>
            <person name="Bhonagiri V."/>
            <person name="Nash W.E."/>
            <person name="Mardis E.R."/>
            <person name="Wilson R.K."/>
        </authorList>
    </citation>
    <scope>NUCLEOTIDE SEQUENCE [LARGE SCALE GENOMIC DNA]</scope>
    <source>
        <strain evidence="1 2">DSM 13814</strain>
    </source>
</reference>
<evidence type="ECO:0000313" key="2">
    <source>
        <dbReference type="Proteomes" id="UP000004016"/>
    </source>
</evidence>
<dbReference type="HOGENOM" id="CLU_3381601_0_0_9"/>
<accession>A6BHS8</accession>
<organism evidence="1 2">
    <name type="scientific">Dorea longicatena DSM 13814</name>
    <dbReference type="NCBI Taxonomy" id="411462"/>
    <lineage>
        <taxon>Bacteria</taxon>
        <taxon>Bacillati</taxon>
        <taxon>Bacillota</taxon>
        <taxon>Clostridia</taxon>
        <taxon>Lachnospirales</taxon>
        <taxon>Lachnospiraceae</taxon>
        <taxon>Dorea</taxon>
    </lineage>
</organism>
<gene>
    <name evidence="1" type="ORF">DORLON_01854</name>
</gene>
<reference evidence="1 2" key="2">
    <citation type="submission" date="2007-04" db="EMBL/GenBank/DDBJ databases">
        <title>Draft genome sequence of Dorea longicatena (DSM 13814).</title>
        <authorList>
            <person name="Sudarsanam P."/>
            <person name="Ley R."/>
            <person name="Guruge J."/>
            <person name="Turnbaugh P.J."/>
            <person name="Mahowald M."/>
            <person name="Liep D."/>
            <person name="Gordon J."/>
        </authorList>
    </citation>
    <scope>NUCLEOTIDE SEQUENCE [LARGE SCALE GENOMIC DNA]</scope>
    <source>
        <strain evidence="1 2">DSM 13814</strain>
    </source>
</reference>
<name>A6BHS8_9FIRM</name>
<sequence length="33" mass="3881">MDREDTGYKVFIRNHDNIGRSGNFPLQKINECI</sequence>
<comment type="caution">
    <text evidence="1">The sequence shown here is derived from an EMBL/GenBank/DDBJ whole genome shotgun (WGS) entry which is preliminary data.</text>
</comment>
<dbReference type="Proteomes" id="UP000004016">
    <property type="component" value="Unassembled WGS sequence"/>
</dbReference>
<evidence type="ECO:0000313" key="1">
    <source>
        <dbReference type="EMBL" id="EDM62829.1"/>
    </source>
</evidence>
<dbReference type="AlphaFoldDB" id="A6BHS8"/>
<proteinExistence type="predicted"/>
<dbReference type="EMBL" id="AAXB02000009">
    <property type="protein sequence ID" value="EDM62829.1"/>
    <property type="molecule type" value="Genomic_DNA"/>
</dbReference>